<feature type="transmembrane region" description="Helical" evidence="8">
    <location>
        <begin position="347"/>
        <end position="366"/>
    </location>
</feature>
<dbReference type="NCBIfam" id="TIGR00229">
    <property type="entry name" value="sensory_box"/>
    <property type="match status" value="1"/>
</dbReference>
<accession>A0A1Y5HUM6</accession>
<dbReference type="InterPro" id="IPR036097">
    <property type="entry name" value="HisK_dim/P_sf"/>
</dbReference>
<evidence type="ECO:0000259" key="10">
    <source>
        <dbReference type="PROSITE" id="PS50110"/>
    </source>
</evidence>
<keyword evidence="8" id="KW-0812">Transmembrane</keyword>
<comment type="catalytic activity">
    <reaction evidence="1">
        <text>ATP + protein L-histidine = ADP + protein N-phospho-L-histidine.</text>
        <dbReference type="EC" id="2.7.13.3"/>
    </reaction>
</comment>
<dbReference type="Pfam" id="PF02518">
    <property type="entry name" value="HATPase_c"/>
    <property type="match status" value="1"/>
</dbReference>
<gene>
    <name evidence="12" type="ORF">A9R00_03050</name>
</gene>
<comment type="caution">
    <text evidence="12">The sequence shown here is derived from an EMBL/GenBank/DDBJ whole genome shotgun (WGS) entry which is preliminary data.</text>
</comment>
<dbReference type="PRINTS" id="PR00344">
    <property type="entry name" value="BCTRLSENSOR"/>
</dbReference>
<keyword evidence="4" id="KW-0808">Transferase</keyword>
<dbReference type="InterPro" id="IPR000700">
    <property type="entry name" value="PAS-assoc_C"/>
</dbReference>
<dbReference type="Pfam" id="PF07695">
    <property type="entry name" value="7TMR-DISM_7TM"/>
    <property type="match status" value="1"/>
</dbReference>
<dbReference type="Proteomes" id="UP000227088">
    <property type="component" value="Unassembled WGS sequence"/>
</dbReference>
<dbReference type="Gene3D" id="3.30.450.20">
    <property type="entry name" value="PAS domain"/>
    <property type="match status" value="1"/>
</dbReference>
<evidence type="ECO:0000259" key="9">
    <source>
        <dbReference type="PROSITE" id="PS50109"/>
    </source>
</evidence>
<dbReference type="PROSITE" id="PS50110">
    <property type="entry name" value="RESPONSE_REGULATORY"/>
    <property type="match status" value="1"/>
</dbReference>
<keyword evidence="8" id="KW-0472">Membrane</keyword>
<dbReference type="InterPro" id="IPR003661">
    <property type="entry name" value="HisK_dim/P_dom"/>
</dbReference>
<feature type="transmembrane region" description="Helical" evidence="8">
    <location>
        <begin position="198"/>
        <end position="217"/>
    </location>
</feature>
<feature type="transmembrane region" description="Helical" evidence="8">
    <location>
        <begin position="256"/>
        <end position="277"/>
    </location>
</feature>
<dbReference type="Gene3D" id="2.60.40.2380">
    <property type="match status" value="1"/>
</dbReference>
<dbReference type="Gene3D" id="3.40.50.2300">
    <property type="match status" value="1"/>
</dbReference>
<dbReference type="FunFam" id="3.30.565.10:FF:000010">
    <property type="entry name" value="Sensor histidine kinase RcsC"/>
    <property type="match status" value="1"/>
</dbReference>
<dbReference type="SUPFAM" id="SSF55785">
    <property type="entry name" value="PYP-like sensor domain (PAS domain)"/>
    <property type="match status" value="1"/>
</dbReference>
<name>A0A1Y5HUM6_OLEAN</name>
<dbReference type="InterPro" id="IPR011006">
    <property type="entry name" value="CheY-like_superfamily"/>
</dbReference>
<dbReference type="SUPFAM" id="SSF52172">
    <property type="entry name" value="CheY-like"/>
    <property type="match status" value="1"/>
</dbReference>
<dbReference type="Gene3D" id="3.30.565.10">
    <property type="entry name" value="Histidine kinase-like ATPase, C-terminal domain"/>
    <property type="match status" value="1"/>
</dbReference>
<feature type="domain" description="Response regulatory" evidence="10">
    <location>
        <begin position="840"/>
        <end position="954"/>
    </location>
</feature>
<dbReference type="InterPro" id="IPR000014">
    <property type="entry name" value="PAS"/>
</dbReference>
<evidence type="ECO:0000256" key="1">
    <source>
        <dbReference type="ARBA" id="ARBA00000085"/>
    </source>
</evidence>
<keyword evidence="5" id="KW-0418">Kinase</keyword>
<dbReference type="InterPro" id="IPR005467">
    <property type="entry name" value="His_kinase_dom"/>
</dbReference>
<organism evidence="12 13">
    <name type="scientific">Oleispira antarctica</name>
    <dbReference type="NCBI Taxonomy" id="188908"/>
    <lineage>
        <taxon>Bacteria</taxon>
        <taxon>Pseudomonadati</taxon>
        <taxon>Pseudomonadota</taxon>
        <taxon>Gammaproteobacteria</taxon>
        <taxon>Oceanospirillales</taxon>
        <taxon>Oceanospirillaceae</taxon>
        <taxon>Oleispira</taxon>
    </lineage>
</organism>
<reference evidence="13" key="1">
    <citation type="journal article" date="2017" name="Proc. Natl. Acad. Sci. U.S.A.">
        <title>Simulation of Deepwater Horizon oil plume reveals substrate specialization within a complex community of hydrocarbon degraders.</title>
        <authorList>
            <person name="Hu P."/>
            <person name="Dubinsky E.A."/>
            <person name="Probst A.J."/>
            <person name="Wang J."/>
            <person name="Sieber C.M.K."/>
            <person name="Tom L.M."/>
            <person name="Gardinali P."/>
            <person name="Banfield J.F."/>
            <person name="Atlas R.M."/>
            <person name="Andersen G.L."/>
        </authorList>
    </citation>
    <scope>NUCLEOTIDE SEQUENCE [LARGE SCALE GENOMIC DNA]</scope>
</reference>
<keyword evidence="3 7" id="KW-0597">Phosphoprotein</keyword>
<evidence type="ECO:0000256" key="2">
    <source>
        <dbReference type="ARBA" id="ARBA00012438"/>
    </source>
</evidence>
<evidence type="ECO:0000256" key="6">
    <source>
        <dbReference type="ARBA" id="ARBA00023012"/>
    </source>
</evidence>
<evidence type="ECO:0000256" key="7">
    <source>
        <dbReference type="PROSITE-ProRule" id="PRU00169"/>
    </source>
</evidence>
<keyword evidence="8" id="KW-1133">Transmembrane helix</keyword>
<dbReference type="Pfam" id="PF00072">
    <property type="entry name" value="Response_reg"/>
    <property type="match status" value="1"/>
</dbReference>
<feature type="domain" description="PAC" evidence="11">
    <location>
        <begin position="488"/>
        <end position="541"/>
    </location>
</feature>
<feature type="transmembrane region" description="Helical" evidence="8">
    <location>
        <begin position="289"/>
        <end position="308"/>
    </location>
</feature>
<feature type="domain" description="Histidine kinase" evidence="9">
    <location>
        <begin position="572"/>
        <end position="791"/>
    </location>
</feature>
<dbReference type="PANTHER" id="PTHR43047">
    <property type="entry name" value="TWO-COMPONENT HISTIDINE PROTEIN KINASE"/>
    <property type="match status" value="1"/>
</dbReference>
<dbReference type="PROSITE" id="PS50113">
    <property type="entry name" value="PAC"/>
    <property type="match status" value="1"/>
</dbReference>
<dbReference type="EC" id="2.7.13.3" evidence="2"/>
<dbReference type="SMART" id="SM00387">
    <property type="entry name" value="HATPase_c"/>
    <property type="match status" value="1"/>
</dbReference>
<dbReference type="InterPro" id="IPR036890">
    <property type="entry name" value="HATPase_C_sf"/>
</dbReference>
<dbReference type="SUPFAM" id="SSF55874">
    <property type="entry name" value="ATPase domain of HSP90 chaperone/DNA topoisomerase II/histidine kinase"/>
    <property type="match status" value="1"/>
</dbReference>
<feature type="transmembrane region" description="Helical" evidence="8">
    <location>
        <begin position="224"/>
        <end position="250"/>
    </location>
</feature>
<dbReference type="InterPro" id="IPR001789">
    <property type="entry name" value="Sig_transdc_resp-reg_receiver"/>
</dbReference>
<dbReference type="InterPro" id="IPR011623">
    <property type="entry name" value="7TMR_DISM_rcpt_extracell_dom1"/>
</dbReference>
<evidence type="ECO:0000256" key="5">
    <source>
        <dbReference type="ARBA" id="ARBA00022777"/>
    </source>
</evidence>
<dbReference type="InterPro" id="IPR003594">
    <property type="entry name" value="HATPase_dom"/>
</dbReference>
<dbReference type="Pfam" id="PF00512">
    <property type="entry name" value="HisKA"/>
    <property type="match status" value="1"/>
</dbReference>
<dbReference type="CDD" id="cd17546">
    <property type="entry name" value="REC_hyHK_CKI1_RcsC-like"/>
    <property type="match status" value="1"/>
</dbReference>
<dbReference type="SMART" id="SM00388">
    <property type="entry name" value="HisKA"/>
    <property type="match status" value="1"/>
</dbReference>
<evidence type="ECO:0000313" key="12">
    <source>
        <dbReference type="EMBL" id="OUS41018.1"/>
    </source>
</evidence>
<feature type="transmembrane region" description="Helical" evidence="8">
    <location>
        <begin position="314"/>
        <end position="335"/>
    </location>
</feature>
<dbReference type="InterPro" id="IPR035965">
    <property type="entry name" value="PAS-like_dom_sf"/>
</dbReference>
<dbReference type="CDD" id="cd00082">
    <property type="entry name" value="HisKA"/>
    <property type="match status" value="1"/>
</dbReference>
<keyword evidence="6" id="KW-0902">Two-component regulatory system</keyword>
<evidence type="ECO:0000259" key="11">
    <source>
        <dbReference type="PROSITE" id="PS50113"/>
    </source>
</evidence>
<sequence length="956" mass="107156">MFAKIRYLVFILLSLPLLVLTIEPAMAVIDPKDGVTLSDEIDQYSLGYDLIYLEDPASDLTIEEIITIADNGFVPGHSETYNFGMTKSAYWLKVNIHNPLASQKNLYLEVAYAHHDNIDVYVSDENHSIISQHATGDHLPFTTRDIENRYFVFSLDFRPKSDTTLYIRIKSEGTMEIPLTLWSSKGFLESLEYDRFGLGIYFGIMLVLILYNSFIYLSVKDISYLYYVCYMSSFTLFAFWLNGLGVQYFWPNHPLPGMYLGLFSAILACVFSILFSMHFLEIRKNIPRFIPFFYTVTIIALSLFIAGLTVAYSYLIYSVVFFSSILAISAIVVGLISWKKGVPSAPYYFLAFTAFDVGVLVVALKAMGVLPTMFLTEYASQIGSAIEGVLLSIALGDRINQFKSREIQAQQSSIKNLELYENLYKKSSQGLFQYSINTNSLRCNDAFAQIFGFNNSNEIKIDSNPLAYFSEEVQYSLPKKLARVGLVKDYEVIVNQPRSKQKTWVSMTLRTLRDETGKAIIIDGSMIDISERKLKERAEKERRNEEGKRFDAERKQEISEVKNKAKTQFFASMSHEFRTPLTAIIGCTEIAGCDTASEEQRKSYIKTIGSSAEHMLQLINDVLDLSKIEAQQLDVKLVEVDLIELMQEIYDFIWVLADKKNITFNIDYQFPLPVLFVTDPLRLKQALINLCSNAVKFTADGGVTIHISCDAVSEKLIFAVEDTGVGLKPEQTKVIFEAFVQADVSTSYNYGGTGLGLHISKLIAQKLGGDVTVESEFHQGSIFTINVSTGSLENILWNNQLESKLLASGKEKKIKTDRILSTESTSFDAASDGSKAEKINVLLAEDNAVNQKLMTFHLAENGVEVTIANDGIEAVAYGITKKFDLILMDMDMPKMDGMTAVRYLRSKGVGTKTYALTGNTSSESIEECNDAGCDGHLAKPFELDKIVAVLRSVAIN</sequence>
<dbReference type="AlphaFoldDB" id="A0A1Y5HUM6"/>
<evidence type="ECO:0000256" key="3">
    <source>
        <dbReference type="ARBA" id="ARBA00022553"/>
    </source>
</evidence>
<dbReference type="PROSITE" id="PS50109">
    <property type="entry name" value="HIS_KIN"/>
    <property type="match status" value="1"/>
</dbReference>
<proteinExistence type="predicted"/>
<dbReference type="Gene3D" id="1.10.287.130">
    <property type="match status" value="1"/>
</dbReference>
<evidence type="ECO:0000313" key="13">
    <source>
        <dbReference type="Proteomes" id="UP000227088"/>
    </source>
</evidence>
<dbReference type="SMART" id="SM00448">
    <property type="entry name" value="REC"/>
    <property type="match status" value="1"/>
</dbReference>
<dbReference type="GO" id="GO:0000155">
    <property type="term" value="F:phosphorelay sensor kinase activity"/>
    <property type="evidence" value="ECO:0007669"/>
    <property type="project" value="InterPro"/>
</dbReference>
<dbReference type="InterPro" id="IPR011622">
    <property type="entry name" value="7TMR_DISM_rcpt_extracell_dom2"/>
</dbReference>
<dbReference type="InterPro" id="IPR004358">
    <property type="entry name" value="Sig_transdc_His_kin-like_C"/>
</dbReference>
<dbReference type="SUPFAM" id="SSF47384">
    <property type="entry name" value="Homodimeric domain of signal transducing histidine kinase"/>
    <property type="match status" value="1"/>
</dbReference>
<dbReference type="CDD" id="cd16922">
    <property type="entry name" value="HATPase_EvgS-ArcB-TorS-like"/>
    <property type="match status" value="1"/>
</dbReference>
<protein>
    <recommendedName>
        <fullName evidence="2">histidine kinase</fullName>
        <ecNumber evidence="2">2.7.13.3</ecNumber>
    </recommendedName>
</protein>
<dbReference type="Pfam" id="PF07696">
    <property type="entry name" value="7TMR-DISMED2"/>
    <property type="match status" value="1"/>
</dbReference>
<evidence type="ECO:0000256" key="4">
    <source>
        <dbReference type="ARBA" id="ARBA00022679"/>
    </source>
</evidence>
<evidence type="ECO:0000256" key="8">
    <source>
        <dbReference type="SAM" id="Phobius"/>
    </source>
</evidence>
<feature type="modified residue" description="4-aspartylphosphate" evidence="7">
    <location>
        <position position="889"/>
    </location>
</feature>
<dbReference type="FunFam" id="1.10.287.130:FF:000001">
    <property type="entry name" value="Two-component sensor histidine kinase"/>
    <property type="match status" value="1"/>
</dbReference>
<dbReference type="EMBL" id="MABE01000175">
    <property type="protein sequence ID" value="OUS41018.1"/>
    <property type="molecule type" value="Genomic_DNA"/>
</dbReference>